<dbReference type="InterPro" id="IPR040086">
    <property type="entry name" value="MJ0683-like"/>
</dbReference>
<evidence type="ECO:0000313" key="5">
    <source>
        <dbReference type="EMBL" id="OAI02652.1"/>
    </source>
</evidence>
<comment type="caution">
    <text evidence="5">The sequence shown here is derived from an EMBL/GenBank/DDBJ whole genome shotgun (WGS) entry which is preliminary data.</text>
</comment>
<evidence type="ECO:0000313" key="6">
    <source>
        <dbReference type="Proteomes" id="UP000077763"/>
    </source>
</evidence>
<dbReference type="PROSITE" id="PS51918">
    <property type="entry name" value="RADICAL_SAM"/>
    <property type="match status" value="1"/>
</dbReference>
<dbReference type="SFLD" id="SFLDG01084">
    <property type="entry name" value="Uncharacterised_Radical_SAM_Su"/>
    <property type="match status" value="1"/>
</dbReference>
<evidence type="ECO:0000256" key="3">
    <source>
        <dbReference type="ARBA" id="ARBA00023014"/>
    </source>
</evidence>
<dbReference type="InterPro" id="IPR058240">
    <property type="entry name" value="rSAM_sf"/>
</dbReference>
<dbReference type="SMART" id="SM00729">
    <property type="entry name" value="Elp3"/>
    <property type="match status" value="1"/>
</dbReference>
<keyword evidence="5" id="KW-0456">Lyase</keyword>
<dbReference type="Gene3D" id="3.80.30.30">
    <property type="match status" value="1"/>
</dbReference>
<dbReference type="GO" id="GO:0016829">
    <property type="term" value="F:lyase activity"/>
    <property type="evidence" value="ECO:0007669"/>
    <property type="project" value="UniProtKB-KW"/>
</dbReference>
<dbReference type="PANTHER" id="PTHR43432:SF3">
    <property type="entry name" value="SLR0285 PROTEIN"/>
    <property type="match status" value="1"/>
</dbReference>
<reference evidence="5 6" key="1">
    <citation type="submission" date="2016-03" db="EMBL/GenBank/DDBJ databases">
        <authorList>
            <person name="Ploux O."/>
        </authorList>
    </citation>
    <scope>NUCLEOTIDE SEQUENCE [LARGE SCALE GENOMIC DNA]</scope>
    <source>
        <strain evidence="5 6">R-45371</strain>
    </source>
</reference>
<dbReference type="Proteomes" id="UP000077763">
    <property type="component" value="Unassembled WGS sequence"/>
</dbReference>
<dbReference type="InterPro" id="IPR007197">
    <property type="entry name" value="rSAM"/>
</dbReference>
<feature type="domain" description="Radical SAM core" evidence="4">
    <location>
        <begin position="61"/>
        <end position="298"/>
    </location>
</feature>
<evidence type="ECO:0000259" key="4">
    <source>
        <dbReference type="PROSITE" id="PS51918"/>
    </source>
</evidence>
<accession>A0A177MAD7</accession>
<proteinExistence type="predicted"/>
<keyword evidence="2" id="KW-0408">Iron</keyword>
<dbReference type="InterPro" id="IPR006638">
    <property type="entry name" value="Elp3/MiaA/NifB-like_rSAM"/>
</dbReference>
<dbReference type="SUPFAM" id="SSF102114">
    <property type="entry name" value="Radical SAM enzymes"/>
    <property type="match status" value="1"/>
</dbReference>
<gene>
    <name evidence="5" type="ORF">A1353_15510</name>
</gene>
<evidence type="ECO:0000256" key="2">
    <source>
        <dbReference type="ARBA" id="ARBA00023004"/>
    </source>
</evidence>
<dbReference type="RefSeq" id="WP_064037078.1">
    <property type="nucleotide sequence ID" value="NZ_LUUH01000061.1"/>
</dbReference>
<dbReference type="GO" id="GO:0051536">
    <property type="term" value="F:iron-sulfur cluster binding"/>
    <property type="evidence" value="ECO:0007669"/>
    <property type="project" value="UniProtKB-KW"/>
</dbReference>
<dbReference type="EMBL" id="LUUH01000061">
    <property type="protein sequence ID" value="OAI02652.1"/>
    <property type="molecule type" value="Genomic_DNA"/>
</dbReference>
<organism evidence="5 6">
    <name type="scientific">Methylomonas methanica</name>
    <dbReference type="NCBI Taxonomy" id="421"/>
    <lineage>
        <taxon>Bacteria</taxon>
        <taxon>Pseudomonadati</taxon>
        <taxon>Pseudomonadota</taxon>
        <taxon>Gammaproteobacteria</taxon>
        <taxon>Methylococcales</taxon>
        <taxon>Methylococcaceae</taxon>
        <taxon>Methylomonas</taxon>
    </lineage>
</organism>
<evidence type="ECO:0000256" key="1">
    <source>
        <dbReference type="ARBA" id="ARBA00022723"/>
    </source>
</evidence>
<dbReference type="Pfam" id="PF04055">
    <property type="entry name" value="Radical_SAM"/>
    <property type="match status" value="1"/>
</dbReference>
<name>A0A177MAD7_METMH</name>
<dbReference type="AlphaFoldDB" id="A0A177MAD7"/>
<dbReference type="GO" id="GO:0046872">
    <property type="term" value="F:metal ion binding"/>
    <property type="evidence" value="ECO:0007669"/>
    <property type="project" value="UniProtKB-KW"/>
</dbReference>
<protein>
    <submittedName>
        <fullName evidence="5">DNA repair photolyase</fullName>
    </submittedName>
</protein>
<keyword evidence="3" id="KW-0411">Iron-sulfur</keyword>
<dbReference type="NCBIfam" id="NF033668">
    <property type="entry name" value="rSAM_PA0069"/>
    <property type="match status" value="1"/>
</dbReference>
<sequence>MTKPLIYKGRASISNAAGRFEKQSRQAEDDGWGSLDAELPPLRTEVIIDSSKSVITYNDSPDIPFDRSINPYRGCEHACIYCFARPTHAYLGYSAGLDFESKILVKPDAARLLREELAKRNYRCAPLALGTNTDPYQPLERQQRIMRQILEVLAETRHPVSIVTKSALIERDIDLLANMAGQGLASVYLSITTLDRTLARSLEPRAAAPQRRLEAVARLRGAGIPVGVMVAPSIPVLTDYELEAIVSAAHKAGAQSVQYILLRLPLETAELFEEWLQQNYPLKAEHVMNRVRDSRGGKAYDAAFHQRQRGSGSYADLIAQRFKLITKKLDLARSLPPLRSDLFRPPNLGGQMSFDFFD</sequence>
<dbReference type="SFLD" id="SFLDS00029">
    <property type="entry name" value="Radical_SAM"/>
    <property type="match status" value="1"/>
</dbReference>
<dbReference type="PANTHER" id="PTHR43432">
    <property type="entry name" value="SLR0285 PROTEIN"/>
    <property type="match status" value="1"/>
</dbReference>
<dbReference type="CDD" id="cd01335">
    <property type="entry name" value="Radical_SAM"/>
    <property type="match status" value="1"/>
</dbReference>
<keyword evidence="1" id="KW-0479">Metal-binding</keyword>